<dbReference type="EMBL" id="SZYD01001081">
    <property type="protein sequence ID" value="KAD1092216.1"/>
    <property type="molecule type" value="Genomic_DNA"/>
</dbReference>
<sequence>MANISSLYALLSDNEAAPTTSSNSDAFLSNTSDGEISAVVDDLTEVCFASSSYKEKTSNTRSKEMNVKVSQKHL</sequence>
<keyword evidence="2" id="KW-1185">Reference proteome</keyword>
<evidence type="ECO:0000313" key="2">
    <source>
        <dbReference type="Proteomes" id="UP000326396"/>
    </source>
</evidence>
<dbReference type="Proteomes" id="UP000326396">
    <property type="component" value="Unassembled WGS sequence"/>
</dbReference>
<organism evidence="1 2">
    <name type="scientific">Mikania micrantha</name>
    <name type="common">bitter vine</name>
    <dbReference type="NCBI Taxonomy" id="192012"/>
    <lineage>
        <taxon>Eukaryota</taxon>
        <taxon>Viridiplantae</taxon>
        <taxon>Streptophyta</taxon>
        <taxon>Embryophyta</taxon>
        <taxon>Tracheophyta</taxon>
        <taxon>Spermatophyta</taxon>
        <taxon>Magnoliopsida</taxon>
        <taxon>eudicotyledons</taxon>
        <taxon>Gunneridae</taxon>
        <taxon>Pentapetalae</taxon>
        <taxon>asterids</taxon>
        <taxon>campanulids</taxon>
        <taxon>Asterales</taxon>
        <taxon>Asteraceae</taxon>
        <taxon>Asteroideae</taxon>
        <taxon>Heliantheae alliance</taxon>
        <taxon>Eupatorieae</taxon>
        <taxon>Mikania</taxon>
    </lineage>
</organism>
<evidence type="ECO:0000313" key="1">
    <source>
        <dbReference type="EMBL" id="KAD1092216.1"/>
    </source>
</evidence>
<proteinExistence type="predicted"/>
<dbReference type="AlphaFoldDB" id="A0A5N6LFA1"/>
<protein>
    <submittedName>
        <fullName evidence="1">Uncharacterized protein</fullName>
    </submittedName>
</protein>
<name>A0A5N6LFA1_9ASTR</name>
<accession>A0A5N6LFA1</accession>
<reference evidence="1 2" key="1">
    <citation type="submission" date="2019-05" db="EMBL/GenBank/DDBJ databases">
        <title>Mikania micrantha, genome provides insights into the molecular mechanism of rapid growth.</title>
        <authorList>
            <person name="Liu B."/>
        </authorList>
    </citation>
    <scope>NUCLEOTIDE SEQUENCE [LARGE SCALE GENOMIC DNA]</scope>
    <source>
        <strain evidence="1">NLD-2019</strain>
        <tissue evidence="1">Leaf</tissue>
    </source>
</reference>
<comment type="caution">
    <text evidence="1">The sequence shown here is derived from an EMBL/GenBank/DDBJ whole genome shotgun (WGS) entry which is preliminary data.</text>
</comment>
<gene>
    <name evidence="1" type="ORF">E3N88_43315</name>
</gene>